<dbReference type="PANTHER" id="PTHR21180:SF32">
    <property type="entry name" value="ENDONUCLEASE_EXONUCLEASE_PHOSPHATASE FAMILY DOMAIN-CONTAINING PROTEIN 1"/>
    <property type="match status" value="1"/>
</dbReference>
<dbReference type="SUPFAM" id="SSF47781">
    <property type="entry name" value="RuvA domain 2-like"/>
    <property type="match status" value="3"/>
</dbReference>
<reference evidence="3" key="1">
    <citation type="journal article" date="2019" name="Int. J. Syst. Evol. Microbiol.">
        <title>The Global Catalogue of Microorganisms (GCM) 10K type strain sequencing project: providing services to taxonomists for standard genome sequencing and annotation.</title>
        <authorList>
            <consortium name="The Broad Institute Genomics Platform"/>
            <consortium name="The Broad Institute Genome Sequencing Center for Infectious Disease"/>
            <person name="Wu L."/>
            <person name="Ma J."/>
        </authorList>
    </citation>
    <scope>NUCLEOTIDE SEQUENCE [LARGE SCALE GENOMIC DNA]</scope>
    <source>
        <strain evidence="3">CCUG 53762</strain>
    </source>
</reference>
<evidence type="ECO:0000313" key="2">
    <source>
        <dbReference type="EMBL" id="MFD1630998.1"/>
    </source>
</evidence>
<dbReference type="InterPro" id="IPR010994">
    <property type="entry name" value="RuvA_2-like"/>
</dbReference>
<organism evidence="2 3">
    <name type="scientific">Pseudopedobacter beijingensis</name>
    <dbReference type="NCBI Taxonomy" id="1207056"/>
    <lineage>
        <taxon>Bacteria</taxon>
        <taxon>Pseudomonadati</taxon>
        <taxon>Bacteroidota</taxon>
        <taxon>Sphingobacteriia</taxon>
        <taxon>Sphingobacteriales</taxon>
        <taxon>Sphingobacteriaceae</taxon>
        <taxon>Pseudopedobacter</taxon>
    </lineage>
</organism>
<proteinExistence type="predicted"/>
<sequence>MFNKVKSYFDISRREIRGMLVLFMILFLVFISSYVYEYFYEQKLDYSVEVLKPKIEEIEKRSDGYPYKESLTTENVRLFNFNPNGLPAEKWKLLGLSAKQINIIKNYEAKGGHFYRREDLKKIYSINDQLYKRLEPYIYIPVKEYSFENDHKREMKKNNDIIIDINSVDSISIQLVKGIGPSFGKRIVKYRDKLGGFVNKEQLREIWGLDSVKFDQIVYQINIDTQNVNYIYINNVSFEDIKDFPYLNYKQKTVLLAYRKQHGSFYSIQQLKKAAVLNDDLLEKIAPYIKFNDGK</sequence>
<evidence type="ECO:0000256" key="1">
    <source>
        <dbReference type="SAM" id="Phobius"/>
    </source>
</evidence>
<dbReference type="Pfam" id="PF12836">
    <property type="entry name" value="HHH_3"/>
    <property type="match status" value="2"/>
</dbReference>
<accession>A0ABW4IFG8</accession>
<keyword evidence="3" id="KW-1185">Reference proteome</keyword>
<dbReference type="PANTHER" id="PTHR21180">
    <property type="entry name" value="ENDONUCLEASE/EXONUCLEASE/PHOSPHATASE FAMILY DOMAIN-CONTAINING PROTEIN 1"/>
    <property type="match status" value="1"/>
</dbReference>
<protein>
    <submittedName>
        <fullName evidence="2">Helix-hairpin-helix domain-containing protein</fullName>
    </submittedName>
</protein>
<keyword evidence="1" id="KW-0812">Transmembrane</keyword>
<dbReference type="EMBL" id="JBHUDG010000020">
    <property type="protein sequence ID" value="MFD1630998.1"/>
    <property type="molecule type" value="Genomic_DNA"/>
</dbReference>
<evidence type="ECO:0000313" key="3">
    <source>
        <dbReference type="Proteomes" id="UP001597118"/>
    </source>
</evidence>
<feature type="transmembrane region" description="Helical" evidence="1">
    <location>
        <begin position="20"/>
        <end position="39"/>
    </location>
</feature>
<name>A0ABW4IFG8_9SPHI</name>
<gene>
    <name evidence="2" type="ORF">ACFSAH_14035</name>
</gene>
<dbReference type="InterPro" id="IPR051675">
    <property type="entry name" value="Endo/Exo/Phosphatase_dom_1"/>
</dbReference>
<dbReference type="Proteomes" id="UP001597118">
    <property type="component" value="Unassembled WGS sequence"/>
</dbReference>
<keyword evidence="1" id="KW-0472">Membrane</keyword>
<comment type="caution">
    <text evidence="2">The sequence shown here is derived from an EMBL/GenBank/DDBJ whole genome shotgun (WGS) entry which is preliminary data.</text>
</comment>
<dbReference type="Gene3D" id="1.10.150.280">
    <property type="entry name" value="AF1531-like domain"/>
    <property type="match status" value="2"/>
</dbReference>
<dbReference type="RefSeq" id="WP_379663366.1">
    <property type="nucleotide sequence ID" value="NZ_JBHUDG010000020.1"/>
</dbReference>
<keyword evidence="1" id="KW-1133">Transmembrane helix</keyword>